<accession>A0A0D8L2Q5</accession>
<dbReference type="PATRIC" id="fig|582.24.peg.6657"/>
<sequence length="146" mass="16415">MKTENKPAYFFSPSTVSFYPEAMLDDYRDAGTLPDDLVSVESKVFAEFSGTPPDGKVRGVIKGKPAWVDIPPLTAEELIQQAEETKQRLIAEVHTETEMLRAKLTLGRINYDEKALLNAWLDYLDELEAVNVSTAPDIIWPVKQEV</sequence>
<dbReference type="PANTHER" id="PTHR34413:SF2">
    <property type="entry name" value="PROPHAGE TAIL FIBER ASSEMBLY PROTEIN HOMOLOG TFAE-RELATED"/>
    <property type="match status" value="1"/>
</dbReference>
<proteinExistence type="predicted"/>
<reference evidence="1 2" key="1">
    <citation type="submission" date="2015-02" db="EMBL/GenBank/DDBJ databases">
        <title>Whole genome shotgun sequencing of cultured foodborne pathogen.</title>
        <authorList>
            <person name="Timme R."/>
            <person name="Allard M.W."/>
            <person name="Strain E."/>
            <person name="Evans P.S."/>
            <person name="Brown E."/>
        </authorList>
    </citation>
    <scope>NUCLEOTIDE SEQUENCE [LARGE SCALE GENOMIC DNA]</scope>
    <source>
        <strain evidence="1 2">GCSL-TSO-24</strain>
    </source>
</reference>
<dbReference type="EMBL" id="JZSH01000450">
    <property type="protein sequence ID" value="KJF75984.1"/>
    <property type="molecule type" value="Genomic_DNA"/>
</dbReference>
<dbReference type="InterPro" id="IPR051220">
    <property type="entry name" value="TFA_Chaperone"/>
</dbReference>
<evidence type="ECO:0008006" key="3">
    <source>
        <dbReference type="Google" id="ProtNLM"/>
    </source>
</evidence>
<comment type="caution">
    <text evidence="1">The sequence shown here is derived from an EMBL/GenBank/DDBJ whole genome shotgun (WGS) entry which is preliminary data.</text>
</comment>
<dbReference type="Pfam" id="PF02413">
    <property type="entry name" value="Caudo_TAP"/>
    <property type="match status" value="1"/>
</dbReference>
<dbReference type="PANTHER" id="PTHR34413">
    <property type="entry name" value="PROPHAGE TAIL FIBER ASSEMBLY PROTEIN HOMOLOG TFAE-RELATED-RELATED"/>
    <property type="match status" value="1"/>
</dbReference>
<dbReference type="Proteomes" id="UP000032582">
    <property type="component" value="Unassembled WGS sequence"/>
</dbReference>
<evidence type="ECO:0000313" key="1">
    <source>
        <dbReference type="EMBL" id="KJF75984.1"/>
    </source>
</evidence>
<dbReference type="InterPro" id="IPR003458">
    <property type="entry name" value="Phage_T4_Gp38_tail_assem"/>
</dbReference>
<name>A0A0D8L2Q5_MORMO</name>
<gene>
    <name evidence="1" type="ORF">UA45_20930</name>
</gene>
<organism evidence="1 2">
    <name type="scientific">Morganella morganii</name>
    <name type="common">Proteus morganii</name>
    <dbReference type="NCBI Taxonomy" id="582"/>
    <lineage>
        <taxon>Bacteria</taxon>
        <taxon>Pseudomonadati</taxon>
        <taxon>Pseudomonadota</taxon>
        <taxon>Gammaproteobacteria</taxon>
        <taxon>Enterobacterales</taxon>
        <taxon>Morganellaceae</taxon>
        <taxon>Morganella</taxon>
    </lineage>
</organism>
<dbReference type="AlphaFoldDB" id="A0A0D8L2Q5"/>
<protein>
    <recommendedName>
        <fullName evidence="3">Tail fiber assembly protein</fullName>
    </recommendedName>
</protein>
<evidence type="ECO:0000313" key="2">
    <source>
        <dbReference type="Proteomes" id="UP000032582"/>
    </source>
</evidence>